<evidence type="ECO:0000256" key="3">
    <source>
        <dbReference type="ARBA" id="ARBA00022692"/>
    </source>
</evidence>
<dbReference type="RefSeq" id="WP_278098690.1">
    <property type="nucleotide sequence ID" value="NZ_CP091092.1"/>
</dbReference>
<dbReference type="PANTHER" id="PTHR33885">
    <property type="entry name" value="PHAGE SHOCK PROTEIN C"/>
    <property type="match status" value="1"/>
</dbReference>
<evidence type="ECO:0000256" key="2">
    <source>
        <dbReference type="ARBA" id="ARBA00022475"/>
    </source>
</evidence>
<reference evidence="8" key="1">
    <citation type="submission" date="2022-01" db="EMBL/GenBank/DDBJ databases">
        <title>Complete genome of Methanomicrobium antiquum DSM 21220.</title>
        <authorList>
            <person name="Chen S.-C."/>
            <person name="You Y.-T."/>
            <person name="Zhou Y.-Z."/>
            <person name="Lai M.-C."/>
        </authorList>
    </citation>
    <scope>NUCLEOTIDE SEQUENCE</scope>
    <source>
        <strain evidence="8">DSM 21220</strain>
    </source>
</reference>
<feature type="domain" description="Phage shock protein PspC N-terminal" evidence="7">
    <location>
        <begin position="3"/>
        <end position="59"/>
    </location>
</feature>
<proteinExistence type="predicted"/>
<dbReference type="PANTHER" id="PTHR33885:SF3">
    <property type="entry name" value="PHAGE SHOCK PROTEIN C"/>
    <property type="match status" value="1"/>
</dbReference>
<evidence type="ECO:0000259" key="7">
    <source>
        <dbReference type="Pfam" id="PF04024"/>
    </source>
</evidence>
<dbReference type="InterPro" id="IPR007168">
    <property type="entry name" value="Phageshock_PspC_N"/>
</dbReference>
<evidence type="ECO:0000256" key="4">
    <source>
        <dbReference type="ARBA" id="ARBA00022989"/>
    </source>
</evidence>
<dbReference type="GO" id="GO:0005886">
    <property type="term" value="C:plasma membrane"/>
    <property type="evidence" value="ECO:0007669"/>
    <property type="project" value="UniProtKB-SubCell"/>
</dbReference>
<evidence type="ECO:0000256" key="6">
    <source>
        <dbReference type="SAM" id="Phobius"/>
    </source>
</evidence>
<sequence length="74" mass="8537">MDKFYRSKDDCVIAGVCGGLGKKLDIDPNILRILWVLFCLFYGTGLIIYILAWIFLPEEEESTIINAEYKMKDN</sequence>
<name>A0AAF0FQ00_9EURY</name>
<dbReference type="InterPro" id="IPR052027">
    <property type="entry name" value="PspC"/>
</dbReference>
<dbReference type="EMBL" id="CP091092">
    <property type="protein sequence ID" value="WFN35851.1"/>
    <property type="molecule type" value="Genomic_DNA"/>
</dbReference>
<evidence type="ECO:0000256" key="5">
    <source>
        <dbReference type="ARBA" id="ARBA00023136"/>
    </source>
</evidence>
<dbReference type="AlphaFoldDB" id="A0AAF0FQ00"/>
<organism evidence="8 9">
    <name type="scientific">Methanomicrobium antiquum</name>
    <dbReference type="NCBI Taxonomy" id="487686"/>
    <lineage>
        <taxon>Archaea</taxon>
        <taxon>Methanobacteriati</taxon>
        <taxon>Methanobacteriota</taxon>
        <taxon>Stenosarchaea group</taxon>
        <taxon>Methanomicrobia</taxon>
        <taxon>Methanomicrobiales</taxon>
        <taxon>Methanomicrobiaceae</taxon>
        <taxon>Methanomicrobium</taxon>
    </lineage>
</organism>
<feature type="transmembrane region" description="Helical" evidence="6">
    <location>
        <begin position="33"/>
        <end position="56"/>
    </location>
</feature>
<dbReference type="GeneID" id="79950073"/>
<evidence type="ECO:0000256" key="1">
    <source>
        <dbReference type="ARBA" id="ARBA00004162"/>
    </source>
</evidence>
<dbReference type="Pfam" id="PF04024">
    <property type="entry name" value="PspC"/>
    <property type="match status" value="1"/>
</dbReference>
<accession>A0AAF0FQ00</accession>
<keyword evidence="3 6" id="KW-0812">Transmembrane</keyword>
<keyword evidence="2" id="KW-1003">Cell membrane</keyword>
<evidence type="ECO:0000313" key="8">
    <source>
        <dbReference type="EMBL" id="WFN35851.1"/>
    </source>
</evidence>
<evidence type="ECO:0000313" key="9">
    <source>
        <dbReference type="Proteomes" id="UP001218895"/>
    </source>
</evidence>
<dbReference type="Proteomes" id="UP001218895">
    <property type="component" value="Chromosome"/>
</dbReference>
<keyword evidence="9" id="KW-1185">Reference proteome</keyword>
<keyword evidence="4 6" id="KW-1133">Transmembrane helix</keyword>
<dbReference type="KEGG" id="manq:L1994_06705"/>
<comment type="subcellular location">
    <subcellularLocation>
        <location evidence="1">Cell membrane</location>
        <topology evidence="1">Single-pass membrane protein</topology>
    </subcellularLocation>
</comment>
<protein>
    <submittedName>
        <fullName evidence="8">PspC domain-containing protein</fullName>
    </submittedName>
</protein>
<keyword evidence="5 6" id="KW-0472">Membrane</keyword>
<gene>
    <name evidence="8" type="ORF">L1994_06705</name>
</gene>